<sequence>MNDRTALANVEAEAALLGALMMENALIDRAADIVQPADFAEPVHGRIYSLLIRERSLGRHANPVTLPPFLQDDPAIEALGGTGYLAQLTGSGASMLGAMDFARQIRDLAKRRRLVEGLDAAIGLASDLSATTEQIVDTADAAIVDAGATTDTMHQPSGADCIREMIDSMDDPASGILCNAIPSLDGLWGKLREKQLVIVAGRPGMGKSAMALSYAVGVARGGHGVLFVSLEMSSQELGGRLAADMCFNGRGGVPYAAISNRNLTPDQRRMVARAHGEMSGLPMQVIDTGRITIGRLGMMIRRHKRRMAAHGVELKLVIVDYLQLVSADTKGRSQYEAVSEVSRGLKAIAKDNDVVMMALAQLSREAEKRPDKRPLLSDLRDSGQIEQDADVAMFLFRQEYYLRKEQPEEGSAEWPAWRAALDACQNRIDFIVAKNRQGQEGIATGEFWGANQAVRG</sequence>
<dbReference type="Gene3D" id="1.10.860.10">
    <property type="entry name" value="DNAb Helicase, Chain A"/>
    <property type="match status" value="1"/>
</dbReference>
<dbReference type="PANTHER" id="PTHR30153:SF2">
    <property type="entry name" value="REPLICATIVE DNA HELICASE"/>
    <property type="match status" value="1"/>
</dbReference>
<dbReference type="GO" id="GO:0003677">
    <property type="term" value="F:DNA binding"/>
    <property type="evidence" value="ECO:0007669"/>
    <property type="project" value="UniProtKB-KW"/>
</dbReference>
<name>A0A239JIT1_9SPHN</name>
<keyword evidence="9" id="KW-0413">Isomerase</keyword>
<dbReference type="Pfam" id="PF00772">
    <property type="entry name" value="DnaB"/>
    <property type="match status" value="1"/>
</dbReference>
<dbReference type="GO" id="GO:0043139">
    <property type="term" value="F:5'-3' DNA helicase activity"/>
    <property type="evidence" value="ECO:0007669"/>
    <property type="project" value="UniProtKB-EC"/>
</dbReference>
<keyword evidence="7" id="KW-0067">ATP-binding</keyword>
<accession>A0A239JIT1</accession>
<keyword evidence="4" id="KW-0547">Nucleotide-binding</keyword>
<keyword evidence="8" id="KW-0238">DNA-binding</keyword>
<feature type="domain" description="SF4 helicase" evidence="12">
    <location>
        <begin position="170"/>
        <end position="456"/>
    </location>
</feature>
<evidence type="ECO:0000256" key="8">
    <source>
        <dbReference type="ARBA" id="ARBA00023125"/>
    </source>
</evidence>
<dbReference type="SUPFAM" id="SSF48024">
    <property type="entry name" value="N-terminal domain of DnaB helicase"/>
    <property type="match status" value="1"/>
</dbReference>
<dbReference type="GO" id="GO:0005524">
    <property type="term" value="F:ATP binding"/>
    <property type="evidence" value="ECO:0007669"/>
    <property type="project" value="UniProtKB-KW"/>
</dbReference>
<dbReference type="PANTHER" id="PTHR30153">
    <property type="entry name" value="REPLICATIVE DNA HELICASE DNAB"/>
    <property type="match status" value="1"/>
</dbReference>
<dbReference type="GO" id="GO:0006269">
    <property type="term" value="P:DNA replication, synthesis of primer"/>
    <property type="evidence" value="ECO:0007669"/>
    <property type="project" value="UniProtKB-KW"/>
</dbReference>
<dbReference type="EC" id="5.6.2.3" evidence="10"/>
<keyword evidence="3" id="KW-0235">DNA replication</keyword>
<dbReference type="OrthoDB" id="9773982at2"/>
<keyword evidence="2" id="KW-0639">Primosome</keyword>
<evidence type="ECO:0000256" key="3">
    <source>
        <dbReference type="ARBA" id="ARBA00022705"/>
    </source>
</evidence>
<evidence type="ECO:0000259" key="12">
    <source>
        <dbReference type="PROSITE" id="PS51199"/>
    </source>
</evidence>
<comment type="similarity">
    <text evidence="1">Belongs to the helicase family. DnaB subfamily.</text>
</comment>
<dbReference type="InterPro" id="IPR007694">
    <property type="entry name" value="DNA_helicase_DnaB-like_C"/>
</dbReference>
<dbReference type="GO" id="GO:1990077">
    <property type="term" value="C:primosome complex"/>
    <property type="evidence" value="ECO:0007669"/>
    <property type="project" value="UniProtKB-KW"/>
</dbReference>
<evidence type="ECO:0000256" key="7">
    <source>
        <dbReference type="ARBA" id="ARBA00022840"/>
    </source>
</evidence>
<dbReference type="InterPro" id="IPR036185">
    <property type="entry name" value="DNA_heli_DnaB-like_N_sf"/>
</dbReference>
<evidence type="ECO:0000256" key="5">
    <source>
        <dbReference type="ARBA" id="ARBA00022801"/>
    </source>
</evidence>
<protein>
    <recommendedName>
        <fullName evidence="10">DNA 5'-3' helicase</fullName>
        <ecNumber evidence="10">5.6.2.3</ecNumber>
    </recommendedName>
</protein>
<dbReference type="EMBL" id="FZOS01000035">
    <property type="protein sequence ID" value="SNT05740.1"/>
    <property type="molecule type" value="Genomic_DNA"/>
</dbReference>
<evidence type="ECO:0000256" key="4">
    <source>
        <dbReference type="ARBA" id="ARBA00022741"/>
    </source>
</evidence>
<evidence type="ECO:0000313" key="13">
    <source>
        <dbReference type="EMBL" id="SNT05740.1"/>
    </source>
</evidence>
<dbReference type="RefSeq" id="WP_089221023.1">
    <property type="nucleotide sequence ID" value="NZ_FZOS01000035.1"/>
</dbReference>
<keyword evidence="6 13" id="KW-0347">Helicase</keyword>
<gene>
    <name evidence="13" type="ORF">SAMN06295912_13524</name>
</gene>
<dbReference type="PROSITE" id="PS51199">
    <property type="entry name" value="SF4_HELICASE"/>
    <property type="match status" value="1"/>
</dbReference>
<evidence type="ECO:0000256" key="10">
    <source>
        <dbReference type="ARBA" id="ARBA00044969"/>
    </source>
</evidence>
<dbReference type="InterPro" id="IPR027417">
    <property type="entry name" value="P-loop_NTPase"/>
</dbReference>
<dbReference type="Proteomes" id="UP000198281">
    <property type="component" value="Unassembled WGS sequence"/>
</dbReference>
<comment type="catalytic activity">
    <reaction evidence="11">
        <text>ATP + H2O = ADP + phosphate + H(+)</text>
        <dbReference type="Rhea" id="RHEA:13065"/>
        <dbReference type="ChEBI" id="CHEBI:15377"/>
        <dbReference type="ChEBI" id="CHEBI:15378"/>
        <dbReference type="ChEBI" id="CHEBI:30616"/>
        <dbReference type="ChEBI" id="CHEBI:43474"/>
        <dbReference type="ChEBI" id="CHEBI:456216"/>
        <dbReference type="EC" id="5.6.2.3"/>
    </reaction>
</comment>
<dbReference type="InterPro" id="IPR016136">
    <property type="entry name" value="DNA_helicase_N/primase_C"/>
</dbReference>
<dbReference type="GO" id="GO:0016787">
    <property type="term" value="F:hydrolase activity"/>
    <property type="evidence" value="ECO:0007669"/>
    <property type="project" value="UniProtKB-KW"/>
</dbReference>
<dbReference type="Gene3D" id="3.40.50.300">
    <property type="entry name" value="P-loop containing nucleotide triphosphate hydrolases"/>
    <property type="match status" value="1"/>
</dbReference>
<evidence type="ECO:0000256" key="11">
    <source>
        <dbReference type="ARBA" id="ARBA00048954"/>
    </source>
</evidence>
<dbReference type="GO" id="GO:0005829">
    <property type="term" value="C:cytosol"/>
    <property type="evidence" value="ECO:0007669"/>
    <property type="project" value="TreeGrafter"/>
</dbReference>
<reference evidence="14" key="1">
    <citation type="submission" date="2017-06" db="EMBL/GenBank/DDBJ databases">
        <authorList>
            <person name="Varghese N."/>
            <person name="Submissions S."/>
        </authorList>
    </citation>
    <scope>NUCLEOTIDE SEQUENCE [LARGE SCALE GENOMIC DNA]</scope>
    <source>
        <strain evidence="14">LNB2</strain>
    </source>
</reference>
<organism evidence="13 14">
    <name type="scientific">Edaphosphingomonas laterariae</name>
    <dbReference type="NCBI Taxonomy" id="861865"/>
    <lineage>
        <taxon>Bacteria</taxon>
        <taxon>Pseudomonadati</taxon>
        <taxon>Pseudomonadota</taxon>
        <taxon>Alphaproteobacteria</taxon>
        <taxon>Sphingomonadales</taxon>
        <taxon>Rhizorhabdaceae</taxon>
        <taxon>Edaphosphingomonas</taxon>
    </lineage>
</organism>
<dbReference type="InterPro" id="IPR007693">
    <property type="entry name" value="DNA_helicase_DnaB-like_N"/>
</dbReference>
<dbReference type="Pfam" id="PF03796">
    <property type="entry name" value="DnaB_C"/>
    <property type="match status" value="1"/>
</dbReference>
<dbReference type="SUPFAM" id="SSF52540">
    <property type="entry name" value="P-loop containing nucleoside triphosphate hydrolases"/>
    <property type="match status" value="1"/>
</dbReference>
<evidence type="ECO:0000256" key="2">
    <source>
        <dbReference type="ARBA" id="ARBA00022515"/>
    </source>
</evidence>
<evidence type="ECO:0000256" key="9">
    <source>
        <dbReference type="ARBA" id="ARBA00023235"/>
    </source>
</evidence>
<evidence type="ECO:0000313" key="14">
    <source>
        <dbReference type="Proteomes" id="UP000198281"/>
    </source>
</evidence>
<evidence type="ECO:0000256" key="6">
    <source>
        <dbReference type="ARBA" id="ARBA00022806"/>
    </source>
</evidence>
<evidence type="ECO:0000256" key="1">
    <source>
        <dbReference type="ARBA" id="ARBA00008428"/>
    </source>
</evidence>
<keyword evidence="5" id="KW-0378">Hydrolase</keyword>
<dbReference type="AlphaFoldDB" id="A0A239JIT1"/>
<keyword evidence="14" id="KW-1185">Reference proteome</keyword>
<proteinExistence type="inferred from homology"/>